<keyword evidence="2" id="KW-0597">Phosphoprotein</keyword>
<evidence type="ECO:0000313" key="7">
    <source>
        <dbReference type="EMBL" id="MCP2330913.1"/>
    </source>
</evidence>
<comment type="caution">
    <text evidence="7">The sequence shown here is derived from an EMBL/GenBank/DDBJ whole genome shotgun (WGS) entry which is preliminary data.</text>
</comment>
<dbReference type="InterPro" id="IPR020806">
    <property type="entry name" value="PKS_PP-bd"/>
</dbReference>
<dbReference type="Pfam" id="PF22621">
    <property type="entry name" value="CurL-like_PKS_C"/>
    <property type="match status" value="1"/>
</dbReference>
<dbReference type="InterPro" id="IPR036736">
    <property type="entry name" value="ACP-like_sf"/>
</dbReference>
<reference evidence="7 8" key="1">
    <citation type="submission" date="2013-07" db="EMBL/GenBank/DDBJ databases">
        <authorList>
            <consortium name="DOE Joint Genome Institute"/>
            <person name="Reeve W."/>
            <person name="Huntemann M."/>
            <person name="Han J."/>
            <person name="Chen A."/>
            <person name="Kyrpides N."/>
            <person name="Mavromatis K."/>
            <person name="Markowitz V."/>
            <person name="Palaniappan K."/>
            <person name="Ivanova N."/>
            <person name="Schaumberg A."/>
            <person name="Pati A."/>
            <person name="Liolios K."/>
            <person name="Nordberg H.P."/>
            <person name="Cantor M.N."/>
            <person name="Hua S.X."/>
            <person name="Woyke T."/>
        </authorList>
    </citation>
    <scope>NUCLEOTIDE SEQUENCE [LARGE SCALE GENOMIC DNA]</scope>
    <source>
        <strain evidence="7 8">DSM 43889</strain>
    </source>
</reference>
<dbReference type="Gene3D" id="3.40.47.10">
    <property type="match status" value="1"/>
</dbReference>
<dbReference type="PANTHER" id="PTHR43775:SF37">
    <property type="entry name" value="SI:DKEY-61P9.11"/>
    <property type="match status" value="1"/>
</dbReference>
<dbReference type="PROSITE" id="PS50075">
    <property type="entry name" value="CARRIER"/>
    <property type="match status" value="1"/>
</dbReference>
<dbReference type="Proteomes" id="UP000791080">
    <property type="component" value="Unassembled WGS sequence"/>
</dbReference>
<gene>
    <name evidence="7" type="ORF">G443_001183</name>
</gene>
<dbReference type="InterPro" id="IPR009081">
    <property type="entry name" value="PP-bd_ACP"/>
</dbReference>
<dbReference type="InterPro" id="IPR013968">
    <property type="entry name" value="PKS_KR"/>
</dbReference>
<reference evidence="7 8" key="2">
    <citation type="submission" date="2022-06" db="EMBL/GenBank/DDBJ databases">
        <title>Genomic Encyclopedia of Type Strains, Phase I: the one thousand microbial genomes (KMG-I) project.</title>
        <authorList>
            <person name="Kyrpides N."/>
        </authorList>
    </citation>
    <scope>NUCLEOTIDE SEQUENCE [LARGE SCALE GENOMIC DNA]</scope>
    <source>
        <strain evidence="7 8">DSM 43889</strain>
    </source>
</reference>
<feature type="domain" description="Ketosynthase family 3 (KS3)" evidence="6">
    <location>
        <begin position="10"/>
        <end position="434"/>
    </location>
</feature>
<dbReference type="SMART" id="SM00825">
    <property type="entry name" value="PKS_KS"/>
    <property type="match status" value="1"/>
</dbReference>
<dbReference type="Pfam" id="PF00109">
    <property type="entry name" value="ketoacyl-synt"/>
    <property type="match status" value="1"/>
</dbReference>
<evidence type="ECO:0000256" key="1">
    <source>
        <dbReference type="ARBA" id="ARBA00022450"/>
    </source>
</evidence>
<evidence type="ECO:0000259" key="6">
    <source>
        <dbReference type="PROSITE" id="PS52004"/>
    </source>
</evidence>
<dbReference type="InterPro" id="IPR014030">
    <property type="entry name" value="Ketoacyl_synth_N"/>
</dbReference>
<feature type="region of interest" description="Disordered" evidence="4">
    <location>
        <begin position="517"/>
        <end position="536"/>
    </location>
</feature>
<evidence type="ECO:0000256" key="2">
    <source>
        <dbReference type="ARBA" id="ARBA00022553"/>
    </source>
</evidence>
<dbReference type="SUPFAM" id="SSF53901">
    <property type="entry name" value="Thiolase-like"/>
    <property type="match status" value="1"/>
</dbReference>
<evidence type="ECO:0000313" key="8">
    <source>
        <dbReference type="Proteomes" id="UP000791080"/>
    </source>
</evidence>
<protein>
    <submittedName>
        <fullName evidence="7">Phosphopantetheine attachment site</fullName>
    </submittedName>
</protein>
<dbReference type="Gene3D" id="3.40.50.1820">
    <property type="entry name" value="alpha/beta hydrolase"/>
    <property type="match status" value="1"/>
</dbReference>
<dbReference type="Gene3D" id="1.10.1240.100">
    <property type="match status" value="1"/>
</dbReference>
<dbReference type="InterPro" id="IPR036291">
    <property type="entry name" value="NAD(P)-bd_dom_sf"/>
</dbReference>
<keyword evidence="8" id="KW-1185">Reference proteome</keyword>
<dbReference type="InterPro" id="IPR050091">
    <property type="entry name" value="PKS_NRPS_Biosynth_Enz"/>
</dbReference>
<dbReference type="Gene3D" id="3.40.50.720">
    <property type="entry name" value="NAD(P)-binding Rossmann-like Domain"/>
    <property type="match status" value="1"/>
</dbReference>
<evidence type="ECO:0000259" key="5">
    <source>
        <dbReference type="PROSITE" id="PS50075"/>
    </source>
</evidence>
<dbReference type="InterPro" id="IPR020841">
    <property type="entry name" value="PKS_Beta-ketoAc_synthase_dom"/>
</dbReference>
<dbReference type="InterPro" id="IPR014031">
    <property type="entry name" value="Ketoacyl_synth_C"/>
</dbReference>
<dbReference type="RefSeq" id="WP_211237594.1">
    <property type="nucleotide sequence ID" value="NZ_AUBJ02000001.1"/>
</dbReference>
<proteinExistence type="predicted"/>
<keyword evidence="1" id="KW-0596">Phosphopantetheine</keyword>
<dbReference type="SUPFAM" id="SSF47336">
    <property type="entry name" value="ACP-like"/>
    <property type="match status" value="1"/>
</dbReference>
<dbReference type="PANTHER" id="PTHR43775">
    <property type="entry name" value="FATTY ACID SYNTHASE"/>
    <property type="match status" value="1"/>
</dbReference>
<evidence type="ECO:0000256" key="3">
    <source>
        <dbReference type="ARBA" id="ARBA00022679"/>
    </source>
</evidence>
<dbReference type="SUPFAM" id="SSF51735">
    <property type="entry name" value="NAD(P)-binding Rossmann-fold domains"/>
    <property type="match status" value="2"/>
</dbReference>
<dbReference type="SMART" id="SM00822">
    <property type="entry name" value="PKS_KR"/>
    <property type="match status" value="1"/>
</dbReference>
<keyword evidence="3" id="KW-0808">Transferase</keyword>
<dbReference type="InterPro" id="IPR016039">
    <property type="entry name" value="Thiolase-like"/>
</dbReference>
<dbReference type="CDD" id="cd00833">
    <property type="entry name" value="PKS"/>
    <property type="match status" value="1"/>
</dbReference>
<name>A0ABT1JFG4_ACTCY</name>
<sequence length="1196" mass="126426">MNEVDMPEDDTRIAIVGMTGRFPGAGTVEQLWSNLTGGPTAIREITEEELAAARVPPAMLANPQYVRRGAPLDDPGLFDASFFGFSAREAEATDPQHRLFLECCWEALESAGYQPNRVPGRVGVFGGVGHSFYGLRHVLASPEVMDTITRGQYAMGTAPDSLCMVVSYRLGLDGPVFSVQSSCSTSLVAVHVAVQSLLTQECDTALAGASRIEEPVPEGYLFEEGSLTSPDGIVRSLDADANGTVLGNGVGVVVLKRLTDALADGDHVHAVILGSAVNNDGSARAGLVAPSVEGQSTVISDAMSVAGVDPGEIDYVECHAPGTRLGDSVELAALDRAFPTARDTPCVLSSTKPDLGHLDRASGMAGLIKAATAVERAQLPATRGFRQPNTALPRDRFRVLTTYQPWTTPGDTPRRAGVSSFGAGGTNAHVVLEQAPPRPAADPLPGPHVLVLSARTATALTAARLALRDRLADGTLTDTDLGDVAYTLQLSRAGFGHRLVCVADDLADAVAALDDPTRHRTAHPSSRGAPATRPGTLTTAADQWLDGADVDWAALHRRTVRRVPLPTYPFERREYFIPRPALGAAAAREDAGLPGHRLPDRADWINHPSWRRVPLPSVRDPGHARALGPWLVVADDEVGAAAAALLRADGAEVALVDPATVATPTDAAAFLREHGRPRAVLHTASLAAPRPEDPAARFAAAQDRGFHSVRALAKALSEHPTPGDVDLLVCTGGAVNATTHDLTAPEQATLLGLLRVIAQEVGDLDCRLIDVDVTGCAAALGGTRELAAAVLTELGVDLVEPVALRGTDRWVRHFDRLPLPAPPARGRRIPEGGTVLITGGLGAVGQILAEHLVTTRHTRLVLTATTPLPPEDQWDEHLAHHDPASDRTAQHITTLRRLTGLGADVLALAADAGDPVAMAAALDVARQRFGPLDAVIHAAGTMRSDRYGPVVDLDRAACEEHFHSKVTGQRVLHDLLHEGEAPVRLAVSSMSTLLGGLGHGPYAAANAALDAQSVALTDTTPARWQTVDWDTWLTDGVDPRTLAPAIRDYTHDRAEGTDLFERALSLFDRAPHLVVSCGPLDERITNLTDSRGADKAPTLRHPRPELDIPYEEPTPGDETHLAAIWCEVLGLDRVGANDDFFDLGGHSLAGVRVMTRVRARFGGTKADVLIANPTVRRLATALAATATATAGTGDQP</sequence>
<dbReference type="Pfam" id="PF02801">
    <property type="entry name" value="Ketoacyl-synt_C"/>
    <property type="match status" value="1"/>
</dbReference>
<dbReference type="SMART" id="SM00823">
    <property type="entry name" value="PKS_PP"/>
    <property type="match status" value="1"/>
</dbReference>
<dbReference type="InterPro" id="IPR057326">
    <property type="entry name" value="KR_dom"/>
</dbReference>
<dbReference type="InterPro" id="IPR029058">
    <property type="entry name" value="AB_hydrolase_fold"/>
</dbReference>
<evidence type="ECO:0000256" key="4">
    <source>
        <dbReference type="SAM" id="MobiDB-lite"/>
    </source>
</evidence>
<dbReference type="PROSITE" id="PS52004">
    <property type="entry name" value="KS3_2"/>
    <property type="match status" value="1"/>
</dbReference>
<dbReference type="EMBL" id="AUBJ02000001">
    <property type="protein sequence ID" value="MCP2330913.1"/>
    <property type="molecule type" value="Genomic_DNA"/>
</dbReference>
<feature type="domain" description="Carrier" evidence="5">
    <location>
        <begin position="1112"/>
        <end position="1192"/>
    </location>
</feature>
<organism evidence="7 8">
    <name type="scientific">Actinoalloteichus caeruleus DSM 43889</name>
    <dbReference type="NCBI Taxonomy" id="1120930"/>
    <lineage>
        <taxon>Bacteria</taxon>
        <taxon>Bacillati</taxon>
        <taxon>Actinomycetota</taxon>
        <taxon>Actinomycetes</taxon>
        <taxon>Pseudonocardiales</taxon>
        <taxon>Pseudonocardiaceae</taxon>
        <taxon>Actinoalloteichus</taxon>
        <taxon>Actinoalloteichus cyanogriseus</taxon>
    </lineage>
</organism>
<accession>A0ABT1JFG4</accession>
<dbReference type="Pfam" id="PF00550">
    <property type="entry name" value="PP-binding"/>
    <property type="match status" value="1"/>
</dbReference>
<dbReference type="Pfam" id="PF08659">
    <property type="entry name" value="KR"/>
    <property type="match status" value="1"/>
</dbReference>